<feature type="binding site" evidence="8">
    <location>
        <position position="311"/>
    </location>
    <ligand>
        <name>Mn(2+)</name>
        <dbReference type="ChEBI" id="CHEBI:29035"/>
        <label>2</label>
    </ligand>
</feature>
<evidence type="ECO:0000256" key="7">
    <source>
        <dbReference type="ARBA" id="ARBA00023211"/>
    </source>
</evidence>
<dbReference type="SUPFAM" id="SSF53187">
    <property type="entry name" value="Zn-dependent exopeptidases"/>
    <property type="match status" value="1"/>
</dbReference>
<keyword evidence="7 8" id="KW-0464">Manganese</keyword>
<feature type="binding site" evidence="8">
    <location>
        <position position="395"/>
    </location>
    <ligand>
        <name>Mn(2+)</name>
        <dbReference type="ChEBI" id="CHEBI:29035"/>
        <label>2</label>
    </ligand>
</feature>
<dbReference type="AlphaFoldDB" id="A0A545TNE8"/>
<keyword evidence="6 8" id="KW-0378">Hydrolase</keyword>
<dbReference type="InterPro" id="IPR000819">
    <property type="entry name" value="Peptidase_M17_C"/>
</dbReference>
<proteinExistence type="inferred from homology"/>
<dbReference type="PRINTS" id="PR00481">
    <property type="entry name" value="LAMNOPPTDASE"/>
</dbReference>
<keyword evidence="5 8" id="KW-0645">Protease</keyword>
<feature type="binding site" evidence="8">
    <location>
        <position position="393"/>
    </location>
    <ligand>
        <name>Mn(2+)</name>
        <dbReference type="ChEBI" id="CHEBI:29035"/>
        <label>1</label>
    </ligand>
</feature>
<dbReference type="PROSITE" id="PS00631">
    <property type="entry name" value="CYTOSOL_AP"/>
    <property type="match status" value="1"/>
</dbReference>
<feature type="domain" description="Cytosol aminopeptidase" evidence="9">
    <location>
        <begin position="391"/>
        <end position="398"/>
    </location>
</feature>
<dbReference type="InterPro" id="IPR043472">
    <property type="entry name" value="Macro_dom-like"/>
</dbReference>
<dbReference type="EMBL" id="VHSG01000012">
    <property type="protein sequence ID" value="TQV78744.1"/>
    <property type="molecule type" value="Genomic_DNA"/>
</dbReference>
<comment type="cofactor">
    <cofactor evidence="8">
        <name>Mn(2+)</name>
        <dbReference type="ChEBI" id="CHEBI:29035"/>
    </cofactor>
    <text evidence="8">Binds 2 manganese ions per subunit.</text>
</comment>
<organism evidence="10 11">
    <name type="scientific">Exilibacterium tricleocarpae</name>
    <dbReference type="NCBI Taxonomy" id="2591008"/>
    <lineage>
        <taxon>Bacteria</taxon>
        <taxon>Pseudomonadati</taxon>
        <taxon>Pseudomonadota</taxon>
        <taxon>Gammaproteobacteria</taxon>
        <taxon>Cellvibrionales</taxon>
        <taxon>Cellvibrionaceae</taxon>
        <taxon>Exilibacterium</taxon>
    </lineage>
</organism>
<keyword evidence="4 8" id="KW-0031">Aminopeptidase</keyword>
<evidence type="ECO:0000313" key="10">
    <source>
        <dbReference type="EMBL" id="TQV78744.1"/>
    </source>
</evidence>
<comment type="catalytic activity">
    <reaction evidence="1 8">
        <text>Release of an N-terminal amino acid, Xaa-|-Yaa-, in which Xaa is preferably Leu, but may be other amino acids including Pro although not Arg or Lys, and Yaa may be Pro. Amino acid amides and methyl esters are also readily hydrolyzed, but rates on arylamides are exceedingly low.</text>
        <dbReference type="EC" id="3.4.11.1"/>
    </reaction>
</comment>
<feature type="binding site" evidence="8">
    <location>
        <position position="316"/>
    </location>
    <ligand>
        <name>Mn(2+)</name>
        <dbReference type="ChEBI" id="CHEBI:29035"/>
        <label>1</label>
    </ligand>
</feature>
<dbReference type="CDD" id="cd00433">
    <property type="entry name" value="Peptidase_M17"/>
    <property type="match status" value="1"/>
</dbReference>
<feature type="active site" evidence="8">
    <location>
        <position position="323"/>
    </location>
</feature>
<evidence type="ECO:0000256" key="4">
    <source>
        <dbReference type="ARBA" id="ARBA00022438"/>
    </source>
</evidence>
<evidence type="ECO:0000256" key="8">
    <source>
        <dbReference type="HAMAP-Rule" id="MF_00181"/>
    </source>
</evidence>
<dbReference type="GO" id="GO:0070006">
    <property type="term" value="F:metalloaminopeptidase activity"/>
    <property type="evidence" value="ECO:0007669"/>
    <property type="project" value="InterPro"/>
</dbReference>
<dbReference type="NCBIfam" id="NF002074">
    <property type="entry name" value="PRK00913.1-4"/>
    <property type="match status" value="1"/>
</dbReference>
<dbReference type="HAMAP" id="MF_00181">
    <property type="entry name" value="Cytosol_peptidase_M17"/>
    <property type="match status" value="1"/>
</dbReference>
<keyword evidence="11" id="KW-1185">Reference proteome</keyword>
<evidence type="ECO:0000259" key="9">
    <source>
        <dbReference type="PROSITE" id="PS00631"/>
    </source>
</evidence>
<comment type="catalytic activity">
    <reaction evidence="2 8">
        <text>Release of an N-terminal amino acid, preferentially leucine, but not glutamic or aspartic acids.</text>
        <dbReference type="EC" id="3.4.11.10"/>
    </reaction>
</comment>
<feature type="binding site" evidence="8">
    <location>
        <position position="334"/>
    </location>
    <ligand>
        <name>Mn(2+)</name>
        <dbReference type="ChEBI" id="CHEBI:29035"/>
        <label>2</label>
    </ligand>
</feature>
<dbReference type="EC" id="3.4.11.10" evidence="8"/>
<dbReference type="Gene3D" id="3.40.630.10">
    <property type="entry name" value="Zn peptidases"/>
    <property type="match status" value="1"/>
</dbReference>
<accession>A0A545TNE8</accession>
<evidence type="ECO:0000256" key="3">
    <source>
        <dbReference type="ARBA" id="ARBA00009528"/>
    </source>
</evidence>
<dbReference type="OrthoDB" id="9809354at2"/>
<dbReference type="GO" id="GO:0005737">
    <property type="term" value="C:cytoplasm"/>
    <property type="evidence" value="ECO:0007669"/>
    <property type="project" value="UniProtKB-SubCell"/>
</dbReference>
<dbReference type="Pfam" id="PF02789">
    <property type="entry name" value="Peptidase_M17_N"/>
    <property type="match status" value="1"/>
</dbReference>
<keyword evidence="8" id="KW-0479">Metal-binding</keyword>
<dbReference type="PANTHER" id="PTHR11963">
    <property type="entry name" value="LEUCINE AMINOPEPTIDASE-RELATED"/>
    <property type="match status" value="1"/>
</dbReference>
<dbReference type="PANTHER" id="PTHR11963:SF23">
    <property type="entry name" value="CYTOSOL AMINOPEPTIDASE"/>
    <property type="match status" value="1"/>
</dbReference>
<dbReference type="Gene3D" id="3.40.220.10">
    <property type="entry name" value="Leucine Aminopeptidase, subunit E, domain 1"/>
    <property type="match status" value="1"/>
</dbReference>
<dbReference type="GO" id="GO:0030145">
    <property type="term" value="F:manganese ion binding"/>
    <property type="evidence" value="ECO:0007669"/>
    <property type="project" value="UniProtKB-UniRule"/>
</dbReference>
<evidence type="ECO:0000256" key="5">
    <source>
        <dbReference type="ARBA" id="ARBA00022670"/>
    </source>
</evidence>
<name>A0A545TNE8_9GAMM</name>
<protein>
    <recommendedName>
        <fullName evidence="8">Probable cytosol aminopeptidase</fullName>
        <ecNumber evidence="8">3.4.11.1</ecNumber>
    </recommendedName>
    <alternativeName>
        <fullName evidence="8">Leucine aminopeptidase</fullName>
        <shortName evidence="8">LAP</shortName>
        <ecNumber evidence="8">3.4.11.10</ecNumber>
    </alternativeName>
    <alternativeName>
        <fullName evidence="8">Leucyl aminopeptidase</fullName>
    </alternativeName>
</protein>
<dbReference type="InterPro" id="IPR011356">
    <property type="entry name" value="Leucine_aapep/pepB"/>
</dbReference>
<evidence type="ECO:0000313" key="11">
    <source>
        <dbReference type="Proteomes" id="UP000319732"/>
    </source>
</evidence>
<dbReference type="Proteomes" id="UP000319732">
    <property type="component" value="Unassembled WGS sequence"/>
</dbReference>
<evidence type="ECO:0000256" key="6">
    <source>
        <dbReference type="ARBA" id="ARBA00022801"/>
    </source>
</evidence>
<reference evidence="10 11" key="1">
    <citation type="submission" date="2019-06" db="EMBL/GenBank/DDBJ databases">
        <title>Whole genome sequence for Cellvibrionaceae sp. R142.</title>
        <authorList>
            <person name="Wang G."/>
        </authorList>
    </citation>
    <scope>NUCLEOTIDE SEQUENCE [LARGE SCALE GENOMIC DNA]</scope>
    <source>
        <strain evidence="10 11">R142</strain>
    </source>
</reference>
<evidence type="ECO:0000256" key="1">
    <source>
        <dbReference type="ARBA" id="ARBA00000135"/>
    </source>
</evidence>
<dbReference type="EC" id="3.4.11.1" evidence="8"/>
<dbReference type="SUPFAM" id="SSF52949">
    <property type="entry name" value="Macro domain-like"/>
    <property type="match status" value="1"/>
</dbReference>
<feature type="active site" evidence="8">
    <location>
        <position position="397"/>
    </location>
</feature>
<dbReference type="InterPro" id="IPR023042">
    <property type="entry name" value="Peptidase_M17_leu_NH2_pept"/>
</dbReference>
<dbReference type="GO" id="GO:0006508">
    <property type="term" value="P:proteolysis"/>
    <property type="evidence" value="ECO:0007669"/>
    <property type="project" value="UniProtKB-KW"/>
</dbReference>
<dbReference type="Pfam" id="PF00883">
    <property type="entry name" value="Peptidase_M17"/>
    <property type="match status" value="1"/>
</dbReference>
<comment type="caution">
    <text evidence="10">The sequence shown here is derived from an EMBL/GenBank/DDBJ whole genome shotgun (WGS) entry which is preliminary data.</text>
</comment>
<keyword evidence="8" id="KW-0963">Cytoplasm</keyword>
<comment type="function">
    <text evidence="8">Presumably involved in the processing and regular turnover of intracellular proteins. Catalyzes the removal of unsubstituted N-terminal amino acids from various peptides.</text>
</comment>
<dbReference type="InterPro" id="IPR008283">
    <property type="entry name" value="Peptidase_M17_N"/>
</dbReference>
<comment type="similarity">
    <text evidence="3 8">Belongs to the peptidase M17 family.</text>
</comment>
<evidence type="ECO:0000256" key="2">
    <source>
        <dbReference type="ARBA" id="ARBA00000967"/>
    </source>
</evidence>
<sequence length="543" mass="57155">MGYLLLYWAIRRYLQFLSTRCRVASAFPEVIRATSLEVPPTRPSLRETVLLDIHLTQTPPPAAHSDCVVVAVGSGGLSESAQRADSLAQNIISTLLERGTVSGEFGEVVAVPLANTSGPDHLLIIGTGAGSAKSPQEYRTLMAAACDRLVQLPIAAATAYLTELEVTGRSDGWKIQQQVIAAGEAIYQVGGGKRQVAKQRPLQRLTLAGGVDCRAALAQGLAMVEGIKTCKDLSNLPANLCTPTYLAEQAQELAQHHERLSTTVLDEAAMGELGMGALLSVGAGSAQDSRLAVMHYRGGDPEQPPHVILGKGITFDTGGIFLKNRAGMAMMKYDMGGAAAVIGTMTAAARLGLDLNIIGVIACAENMPGSRATKPSDVVTSMSGKTVEVLNTDAEGRLVLCDALTYIERFTPASVVDVATLTGACVVALGQHYSGLFANRQELADRLLAAGRESLDEAWQLPLSAQDMSQLDTDFADIANMGDGTAAAVVAALFLSRFAGAYPWAHLDISGTAKRAKPTVRATGRPVPLLMQYLLDLQADSGG</sequence>
<feature type="binding site" evidence="8">
    <location>
        <position position="316"/>
    </location>
    <ligand>
        <name>Mn(2+)</name>
        <dbReference type="ChEBI" id="CHEBI:29035"/>
        <label>2</label>
    </ligand>
</feature>
<comment type="subcellular location">
    <subcellularLocation>
        <location evidence="8">Cytoplasm</location>
    </subcellularLocation>
</comment>
<feature type="binding site" evidence="8">
    <location>
        <position position="395"/>
    </location>
    <ligand>
        <name>Mn(2+)</name>
        <dbReference type="ChEBI" id="CHEBI:29035"/>
        <label>1</label>
    </ligand>
</feature>
<gene>
    <name evidence="8" type="primary">pepA</name>
    <name evidence="10" type="ORF">FKG94_12020</name>
</gene>